<protein>
    <submittedName>
        <fullName evidence="1">Uncharacterized protein</fullName>
    </submittedName>
</protein>
<organism evidence="1 2">
    <name type="scientific">Sphaeroforma arctica JP610</name>
    <dbReference type="NCBI Taxonomy" id="667725"/>
    <lineage>
        <taxon>Eukaryota</taxon>
        <taxon>Ichthyosporea</taxon>
        <taxon>Ichthyophonida</taxon>
        <taxon>Sphaeroforma</taxon>
    </lineage>
</organism>
<dbReference type="Proteomes" id="UP000054560">
    <property type="component" value="Unassembled WGS sequence"/>
</dbReference>
<keyword evidence="2" id="KW-1185">Reference proteome</keyword>
<reference evidence="1 2" key="1">
    <citation type="submission" date="2011-02" db="EMBL/GenBank/DDBJ databases">
        <title>The Genome Sequence of Sphaeroforma arctica JP610.</title>
        <authorList>
            <consortium name="The Broad Institute Genome Sequencing Platform"/>
            <person name="Russ C."/>
            <person name="Cuomo C."/>
            <person name="Young S.K."/>
            <person name="Zeng Q."/>
            <person name="Gargeya S."/>
            <person name="Alvarado L."/>
            <person name="Berlin A."/>
            <person name="Chapman S.B."/>
            <person name="Chen Z."/>
            <person name="Freedman E."/>
            <person name="Gellesch M."/>
            <person name="Goldberg J."/>
            <person name="Griggs A."/>
            <person name="Gujja S."/>
            <person name="Heilman E."/>
            <person name="Heiman D."/>
            <person name="Howarth C."/>
            <person name="Mehta T."/>
            <person name="Neiman D."/>
            <person name="Pearson M."/>
            <person name="Roberts A."/>
            <person name="Saif S."/>
            <person name="Shea T."/>
            <person name="Shenoy N."/>
            <person name="Sisk P."/>
            <person name="Stolte C."/>
            <person name="Sykes S."/>
            <person name="White J."/>
            <person name="Yandava C."/>
            <person name="Burger G."/>
            <person name="Gray M.W."/>
            <person name="Holland P.W.H."/>
            <person name="King N."/>
            <person name="Lang F.B.F."/>
            <person name="Roger A.J."/>
            <person name="Ruiz-Trillo I."/>
            <person name="Haas B."/>
            <person name="Nusbaum C."/>
            <person name="Birren B."/>
        </authorList>
    </citation>
    <scope>NUCLEOTIDE SEQUENCE [LARGE SCALE GENOMIC DNA]</scope>
    <source>
        <strain evidence="1 2">JP610</strain>
    </source>
</reference>
<evidence type="ECO:0000313" key="2">
    <source>
        <dbReference type="Proteomes" id="UP000054560"/>
    </source>
</evidence>
<dbReference type="RefSeq" id="XP_014161281.1">
    <property type="nucleotide sequence ID" value="XM_014305806.1"/>
</dbReference>
<proteinExistence type="predicted"/>
<sequence length="70" mass="7751">MAVPHTKLLPAKDVKALGAPQSLFSMRVPDDIISDIMNIEQASLKPYRSIKTPTDADRRFNSCLKVEPLA</sequence>
<accession>A0A0L0GER9</accession>
<name>A0A0L0GER9_9EUKA</name>
<gene>
    <name evidence="1" type="ORF">SARC_00520</name>
</gene>
<evidence type="ECO:0000313" key="1">
    <source>
        <dbReference type="EMBL" id="KNC87379.1"/>
    </source>
</evidence>
<dbReference type="EMBL" id="KQ241612">
    <property type="protein sequence ID" value="KNC87379.1"/>
    <property type="molecule type" value="Genomic_DNA"/>
</dbReference>
<dbReference type="AlphaFoldDB" id="A0A0L0GER9"/>
<dbReference type="GeneID" id="25901024"/>